<feature type="domain" description="HipA-like kinase" evidence="1">
    <location>
        <begin position="42"/>
        <end position="216"/>
    </location>
</feature>
<accession>A0ABX0JP41</accession>
<evidence type="ECO:0000259" key="1">
    <source>
        <dbReference type="Pfam" id="PF20613"/>
    </source>
</evidence>
<name>A0ABX0JP41_9PROT</name>
<evidence type="ECO:0000313" key="2">
    <source>
        <dbReference type="EMBL" id="NHN84538.1"/>
    </source>
</evidence>
<dbReference type="EMBL" id="WOTB01000008">
    <property type="protein sequence ID" value="NHN84538.1"/>
    <property type="molecule type" value="Genomic_DNA"/>
</dbReference>
<proteinExistence type="predicted"/>
<gene>
    <name evidence="2" type="ORF">GOB93_07755</name>
</gene>
<dbReference type="InterPro" id="IPR046748">
    <property type="entry name" value="HipA_2"/>
</dbReference>
<evidence type="ECO:0000313" key="3">
    <source>
        <dbReference type="Proteomes" id="UP000635278"/>
    </source>
</evidence>
<dbReference type="RefSeq" id="WP_173582939.1">
    <property type="nucleotide sequence ID" value="NZ_WOTB01000008.1"/>
</dbReference>
<organism evidence="2 3">
    <name type="scientific">Acetobacter musti</name>
    <dbReference type="NCBI Taxonomy" id="864732"/>
    <lineage>
        <taxon>Bacteria</taxon>
        <taxon>Pseudomonadati</taxon>
        <taxon>Pseudomonadota</taxon>
        <taxon>Alphaproteobacteria</taxon>
        <taxon>Acetobacterales</taxon>
        <taxon>Acetobacteraceae</taxon>
        <taxon>Acetobacter</taxon>
    </lineage>
</organism>
<comment type="caution">
    <text evidence="2">The sequence shown here is derived from an EMBL/GenBank/DDBJ whole genome shotgun (WGS) entry which is preliminary data.</text>
</comment>
<reference evidence="2 3" key="1">
    <citation type="journal article" date="2020" name="Int. J. Syst. Evol. Microbiol.">
        <title>Novel acetic acid bacteria from cider fermentations: Acetobacter conturbans sp. nov. and Acetobacter fallax sp. nov.</title>
        <authorList>
            <person name="Sombolestani A.S."/>
            <person name="Cleenwerck I."/>
            <person name="Cnockaert M."/>
            <person name="Borremans W."/>
            <person name="Wieme A.D."/>
            <person name="De Vuyst L."/>
            <person name="Vandamme P."/>
        </authorList>
    </citation>
    <scope>NUCLEOTIDE SEQUENCE [LARGE SCALE GENOMIC DNA]</scope>
    <source>
        <strain evidence="2 3">LMG 30640</strain>
    </source>
</reference>
<dbReference type="Pfam" id="PF20613">
    <property type="entry name" value="HipA_2"/>
    <property type="match status" value="1"/>
</dbReference>
<keyword evidence="3" id="KW-1185">Reference proteome</keyword>
<dbReference type="Proteomes" id="UP000635278">
    <property type="component" value="Unassembled WGS sequence"/>
</dbReference>
<protein>
    <recommendedName>
        <fullName evidence="1">HipA-like kinase domain-containing protein</fullName>
    </recommendedName>
</protein>
<sequence>MDPVHKLEEGVEGGFWVKDPPLSGYAKPRKLERLHVNSPIAATEKIASDLAYELDLPVPPVTLFSRESYPKTEMGQHAVSLPPFSEVLTWKQICANPVLNGIARSCSQGAMSAILPFDTWLHCHDHYDHGGNLLVSILNEKTCNFAFIDYSWSLAFSWKLANYKENYVAPCYDPATTPDLKVLESTIQAIETLDDAKIDQIVSRIPGDFLTLEDRQLILDGLMYRKQNLRSIIGSCYAEVV</sequence>